<keyword evidence="2" id="KW-1185">Reference proteome</keyword>
<sequence>MTHSSYFEIIGPARSGRWLITCDHASNRVPDEIGLNGSGDLGISPADMARHIAYDVGARGVTIELAQLLDSPAIATDFSRLVIDPNRGMDDPTLVRKIYDGSIIPANRHADAAEIERRLNAYYRPYHDAYETLAARQNDTVVVAIHSFTPQLKSRPRRPWQIGILSAYDKRLSAPLIAAMESDPTLLAEADKIGERLCIGDNEPYDGSLPGDAIDQHALHKGRLNVLIELRSDLIETPDAQRRWAGLLAPILRATLATIDP</sequence>
<name>A0A0N9ZEH3_9RHOB</name>
<evidence type="ECO:0000313" key="2">
    <source>
        <dbReference type="Proteomes" id="UP000064920"/>
    </source>
</evidence>
<dbReference type="Gene3D" id="3.40.630.40">
    <property type="entry name" value="Zn-dependent exopeptidases"/>
    <property type="match status" value="1"/>
</dbReference>
<dbReference type="OrthoDB" id="9815326at2"/>
<dbReference type="Proteomes" id="UP000064920">
    <property type="component" value="Chromosome"/>
</dbReference>
<dbReference type="InterPro" id="IPR011227">
    <property type="entry name" value="UCP029730"/>
</dbReference>
<evidence type="ECO:0000313" key="1">
    <source>
        <dbReference type="EMBL" id="ALI55242.1"/>
    </source>
</evidence>
<accession>A0A0N9ZEH3</accession>
<proteinExistence type="predicted"/>
<gene>
    <name evidence="1" type="ORF">IMCC12053_1294</name>
</gene>
<dbReference type="RefSeq" id="WP_062216838.1">
    <property type="nucleotide sequence ID" value="NZ_CP012023.1"/>
</dbReference>
<dbReference type="STRING" id="1397108.IMCC12053_1294"/>
<dbReference type="SUPFAM" id="SSF53187">
    <property type="entry name" value="Zn-dependent exopeptidases"/>
    <property type="match status" value="1"/>
</dbReference>
<reference evidence="1 2" key="1">
    <citation type="submission" date="2015-05" db="EMBL/GenBank/DDBJ databases">
        <authorList>
            <person name="Wang D.B."/>
            <person name="Wang M."/>
        </authorList>
    </citation>
    <scope>NUCLEOTIDE SEQUENCE [LARGE SCALE GENOMIC DNA]</scope>
    <source>
        <strain evidence="1 2">IMCC 12053</strain>
    </source>
</reference>
<organism evidence="1 2">
    <name type="scientific">Celeribacter marinus</name>
    <dbReference type="NCBI Taxonomy" id="1397108"/>
    <lineage>
        <taxon>Bacteria</taxon>
        <taxon>Pseudomonadati</taxon>
        <taxon>Pseudomonadota</taxon>
        <taxon>Alphaproteobacteria</taxon>
        <taxon>Rhodobacterales</taxon>
        <taxon>Roseobacteraceae</taxon>
        <taxon>Celeribacter</taxon>
    </lineage>
</organism>
<dbReference type="InterPro" id="IPR007709">
    <property type="entry name" value="N-FG_amidohydro"/>
</dbReference>
<dbReference type="PIRSF" id="PIRSF029730">
    <property type="entry name" value="UCP029730"/>
    <property type="match status" value="1"/>
</dbReference>
<protein>
    <submittedName>
        <fullName evidence="1">Uncharacterized protein</fullName>
    </submittedName>
</protein>
<dbReference type="Pfam" id="PF05013">
    <property type="entry name" value="FGase"/>
    <property type="match status" value="1"/>
</dbReference>
<dbReference type="KEGG" id="cmar:IMCC12053_1294"/>
<dbReference type="EMBL" id="CP012023">
    <property type="protein sequence ID" value="ALI55242.1"/>
    <property type="molecule type" value="Genomic_DNA"/>
</dbReference>
<dbReference type="PATRIC" id="fig|1397108.4.peg.1327"/>
<dbReference type="AlphaFoldDB" id="A0A0N9ZEH3"/>